<keyword evidence="5 7" id="KW-0472">Membrane</keyword>
<evidence type="ECO:0000256" key="1">
    <source>
        <dbReference type="ARBA" id="ARBA00004141"/>
    </source>
</evidence>
<evidence type="ECO:0000256" key="2">
    <source>
        <dbReference type="ARBA" id="ARBA00008816"/>
    </source>
</evidence>
<evidence type="ECO:0000259" key="8">
    <source>
        <dbReference type="SMART" id="SM00014"/>
    </source>
</evidence>
<feature type="domain" description="Phosphatidic acid phosphatase type 2/haloperoxidase" evidence="8">
    <location>
        <begin position="103"/>
        <end position="231"/>
    </location>
</feature>
<keyword evidence="10" id="KW-1185">Reference proteome</keyword>
<dbReference type="Proteomes" id="UP001251528">
    <property type="component" value="Unassembled WGS sequence"/>
</dbReference>
<feature type="compositionally biased region" description="Basic and acidic residues" evidence="6">
    <location>
        <begin position="352"/>
        <end position="383"/>
    </location>
</feature>
<keyword evidence="3 7" id="KW-0812">Transmembrane</keyword>
<sequence length="383" mass="42112">MSSLSLWLSFVLDWVILVALAIAGAFIGNLRPNNRPFSLDEPSISFPYKGYDTVSVSVLVVISIIVPGILIFCLSLAVAPRPNRSRQSSDWLSRLWELHAGWAGLALSFVISWIFLNGMKNMFGRKRPNFLNRCWPDVSNVQKFIAGNASYTSSTGRLVTREICLNPDASVIDEGSRSFPSGHCTIAAAGLVYLSLYLAAKLGCYPPFVAPAAESTALSKHNQAGSASLPRDAASDRLSSRSHDPLRENANRHLDGRYRHGASAPLYLLAISLVPFATAVFVAASRWFDFQHHGWDIVVGFLLGTATSILSFRYYHLPSSSGSSWARVARHQNRAFWAGPGSSFAGLGPSSKFHDRRTPDVSDTRHNQPDEREAHEMRPLEPV</sequence>
<evidence type="ECO:0000313" key="9">
    <source>
        <dbReference type="EMBL" id="KAK2590249.1"/>
    </source>
</evidence>
<evidence type="ECO:0000256" key="5">
    <source>
        <dbReference type="ARBA" id="ARBA00023136"/>
    </source>
</evidence>
<dbReference type="InterPro" id="IPR043216">
    <property type="entry name" value="PAP-like"/>
</dbReference>
<comment type="caution">
    <text evidence="9">The sequence shown here is derived from an EMBL/GenBank/DDBJ whole genome shotgun (WGS) entry which is preliminary data.</text>
</comment>
<evidence type="ECO:0000256" key="4">
    <source>
        <dbReference type="ARBA" id="ARBA00022989"/>
    </source>
</evidence>
<dbReference type="InterPro" id="IPR000326">
    <property type="entry name" value="PAP2/HPO"/>
</dbReference>
<organism evidence="9 10">
    <name type="scientific">Conoideocrella luteorostrata</name>
    <dbReference type="NCBI Taxonomy" id="1105319"/>
    <lineage>
        <taxon>Eukaryota</taxon>
        <taxon>Fungi</taxon>
        <taxon>Dikarya</taxon>
        <taxon>Ascomycota</taxon>
        <taxon>Pezizomycotina</taxon>
        <taxon>Sordariomycetes</taxon>
        <taxon>Hypocreomycetidae</taxon>
        <taxon>Hypocreales</taxon>
        <taxon>Clavicipitaceae</taxon>
        <taxon>Conoideocrella</taxon>
    </lineage>
</organism>
<dbReference type="SMART" id="SM00014">
    <property type="entry name" value="acidPPc"/>
    <property type="match status" value="1"/>
</dbReference>
<dbReference type="GO" id="GO:0008195">
    <property type="term" value="F:phosphatidate phosphatase activity"/>
    <property type="evidence" value="ECO:0007669"/>
    <property type="project" value="TreeGrafter"/>
</dbReference>
<feature type="compositionally biased region" description="Basic and acidic residues" evidence="6">
    <location>
        <begin position="233"/>
        <end position="253"/>
    </location>
</feature>
<dbReference type="GO" id="GO:0046839">
    <property type="term" value="P:phospholipid dephosphorylation"/>
    <property type="evidence" value="ECO:0007669"/>
    <property type="project" value="TreeGrafter"/>
</dbReference>
<proteinExistence type="inferred from homology"/>
<feature type="transmembrane region" description="Helical" evidence="7">
    <location>
        <begin position="266"/>
        <end position="288"/>
    </location>
</feature>
<reference evidence="9" key="1">
    <citation type="submission" date="2023-06" db="EMBL/GenBank/DDBJ databases">
        <title>Conoideocrella luteorostrata (Hypocreales: Clavicipitaceae), a potential biocontrol fungus for elongate hemlock scale in United States Christmas tree production areas.</title>
        <authorList>
            <person name="Barrett H."/>
            <person name="Lovett B."/>
            <person name="Macias A.M."/>
            <person name="Stajich J.E."/>
            <person name="Kasson M.T."/>
        </authorList>
    </citation>
    <scope>NUCLEOTIDE SEQUENCE</scope>
    <source>
        <strain evidence="9">ARSEF 14590</strain>
    </source>
</reference>
<dbReference type="AlphaFoldDB" id="A0AAJ0FSS4"/>
<dbReference type="SUPFAM" id="SSF48317">
    <property type="entry name" value="Acid phosphatase/Vanadium-dependent haloperoxidase"/>
    <property type="match status" value="1"/>
</dbReference>
<evidence type="ECO:0000256" key="3">
    <source>
        <dbReference type="ARBA" id="ARBA00022692"/>
    </source>
</evidence>
<feature type="transmembrane region" description="Helical" evidence="7">
    <location>
        <begin position="6"/>
        <end position="30"/>
    </location>
</feature>
<comment type="similarity">
    <text evidence="2">Belongs to the PA-phosphatase related phosphoesterase family.</text>
</comment>
<dbReference type="InterPro" id="IPR036938">
    <property type="entry name" value="PAP2/HPO_sf"/>
</dbReference>
<feature type="region of interest" description="Disordered" evidence="6">
    <location>
        <begin position="344"/>
        <end position="383"/>
    </location>
</feature>
<evidence type="ECO:0000313" key="10">
    <source>
        <dbReference type="Proteomes" id="UP001251528"/>
    </source>
</evidence>
<evidence type="ECO:0000256" key="7">
    <source>
        <dbReference type="SAM" id="Phobius"/>
    </source>
</evidence>
<name>A0AAJ0FSS4_9HYPO</name>
<gene>
    <name evidence="9" type="ORF">QQS21_012065</name>
</gene>
<feature type="region of interest" description="Disordered" evidence="6">
    <location>
        <begin position="224"/>
        <end position="253"/>
    </location>
</feature>
<dbReference type="GO" id="GO:0016020">
    <property type="term" value="C:membrane"/>
    <property type="evidence" value="ECO:0007669"/>
    <property type="project" value="UniProtKB-SubCell"/>
</dbReference>
<feature type="transmembrane region" description="Helical" evidence="7">
    <location>
        <begin position="51"/>
        <end position="79"/>
    </location>
</feature>
<accession>A0AAJ0FSS4</accession>
<dbReference type="PANTHER" id="PTHR10165:SF154">
    <property type="entry name" value="PAP2 DOMAIN PROTEIN (AFU_ORTHOLOGUE AFUA_1G09730)"/>
    <property type="match status" value="1"/>
</dbReference>
<dbReference type="Pfam" id="PF01569">
    <property type="entry name" value="PAP2"/>
    <property type="match status" value="1"/>
</dbReference>
<protein>
    <recommendedName>
        <fullName evidence="8">Phosphatidic acid phosphatase type 2/haloperoxidase domain-containing protein</fullName>
    </recommendedName>
</protein>
<dbReference type="EMBL" id="JASWJB010000463">
    <property type="protein sequence ID" value="KAK2590249.1"/>
    <property type="molecule type" value="Genomic_DNA"/>
</dbReference>
<dbReference type="Gene3D" id="1.20.144.10">
    <property type="entry name" value="Phosphatidic acid phosphatase type 2/haloperoxidase"/>
    <property type="match status" value="1"/>
</dbReference>
<feature type="transmembrane region" description="Helical" evidence="7">
    <location>
        <begin position="99"/>
        <end position="116"/>
    </location>
</feature>
<evidence type="ECO:0000256" key="6">
    <source>
        <dbReference type="SAM" id="MobiDB-lite"/>
    </source>
</evidence>
<dbReference type="GO" id="GO:0006644">
    <property type="term" value="P:phospholipid metabolic process"/>
    <property type="evidence" value="ECO:0007669"/>
    <property type="project" value="InterPro"/>
</dbReference>
<keyword evidence="4 7" id="KW-1133">Transmembrane helix</keyword>
<dbReference type="PANTHER" id="PTHR10165">
    <property type="entry name" value="LIPID PHOSPHATE PHOSPHATASE"/>
    <property type="match status" value="1"/>
</dbReference>
<feature type="transmembrane region" description="Helical" evidence="7">
    <location>
        <begin position="294"/>
        <end position="315"/>
    </location>
</feature>
<comment type="subcellular location">
    <subcellularLocation>
        <location evidence="1">Membrane</location>
        <topology evidence="1">Multi-pass membrane protein</topology>
    </subcellularLocation>
</comment>